<protein>
    <submittedName>
        <fullName evidence="3">Uncharacterized protein</fullName>
    </submittedName>
</protein>
<dbReference type="EMBL" id="WIAO01000023">
    <property type="protein sequence ID" value="MQM27369.1"/>
    <property type="molecule type" value="Genomic_DNA"/>
</dbReference>
<feature type="compositionally biased region" description="Low complexity" evidence="1">
    <location>
        <begin position="28"/>
        <end position="52"/>
    </location>
</feature>
<evidence type="ECO:0000256" key="2">
    <source>
        <dbReference type="SAM" id="SignalP"/>
    </source>
</evidence>
<evidence type="ECO:0000313" key="3">
    <source>
        <dbReference type="EMBL" id="MQM27369.1"/>
    </source>
</evidence>
<feature type="chain" id="PRO_5026775217" evidence="2">
    <location>
        <begin position="31"/>
        <end position="186"/>
    </location>
</feature>
<reference evidence="3 4" key="1">
    <citation type="submission" date="2019-10" db="EMBL/GenBank/DDBJ databases">
        <title>Glycomyces albidus sp. nov., a novel actinomycete isolated from rhizosphere soil of wheat (Triticum aestivum L.).</title>
        <authorList>
            <person name="Qian L."/>
        </authorList>
    </citation>
    <scope>NUCLEOTIDE SEQUENCE [LARGE SCALE GENOMIC DNA]</scope>
    <source>
        <strain evidence="3 4">NEAU-7082</strain>
    </source>
</reference>
<gene>
    <name evidence="3" type="ORF">GFD30_17585</name>
</gene>
<accession>A0A6L5GCG8</accession>
<keyword evidence="4" id="KW-1185">Reference proteome</keyword>
<keyword evidence="2" id="KW-0732">Signal</keyword>
<organism evidence="3 4">
    <name type="scientific">Glycomyces albidus</name>
    <dbReference type="NCBI Taxonomy" id="2656774"/>
    <lineage>
        <taxon>Bacteria</taxon>
        <taxon>Bacillati</taxon>
        <taxon>Actinomycetota</taxon>
        <taxon>Actinomycetes</taxon>
        <taxon>Glycomycetales</taxon>
        <taxon>Glycomycetaceae</taxon>
        <taxon>Glycomyces</taxon>
    </lineage>
</organism>
<dbReference type="PROSITE" id="PS51257">
    <property type="entry name" value="PROKAR_LIPOPROTEIN"/>
    <property type="match status" value="1"/>
</dbReference>
<name>A0A6L5GCG8_9ACTN</name>
<proteinExistence type="predicted"/>
<dbReference type="AlphaFoldDB" id="A0A6L5GCG8"/>
<feature type="region of interest" description="Disordered" evidence="1">
    <location>
        <begin position="28"/>
        <end position="87"/>
    </location>
</feature>
<evidence type="ECO:0000256" key="1">
    <source>
        <dbReference type="SAM" id="MobiDB-lite"/>
    </source>
</evidence>
<dbReference type="Proteomes" id="UP000477750">
    <property type="component" value="Unassembled WGS sequence"/>
</dbReference>
<dbReference type="RefSeq" id="WP_153026505.1">
    <property type="nucleotide sequence ID" value="NZ_WIAO01000023.1"/>
</dbReference>
<comment type="caution">
    <text evidence="3">The sequence shown here is derived from an EMBL/GenBank/DDBJ whole genome shotgun (WGS) entry which is preliminary data.</text>
</comment>
<feature type="signal peptide" evidence="2">
    <location>
        <begin position="1"/>
        <end position="30"/>
    </location>
</feature>
<evidence type="ECO:0000313" key="4">
    <source>
        <dbReference type="Proteomes" id="UP000477750"/>
    </source>
</evidence>
<sequence length="186" mass="18382">MLHPRTFLKRHTVTGALLVALAAAGCGAEAEPGADASTSSPEAEAAFDAASPAPSPNLDAASSALPSPDVETSEESSGGDYEECGDGECEVSFSGSVEFPVEGSGGQWTVEAAVEADGVDVGLTNPDGMGGGGGLLYEPGCTLAMHADGGGSLSCGEPIEDPEPGGYVMHLLELDGDTAVIQAIVG</sequence>